<dbReference type="InterPro" id="IPR032675">
    <property type="entry name" value="LRR_dom_sf"/>
</dbReference>
<dbReference type="OrthoDB" id="275278at2759"/>
<dbReference type="Proteomes" id="UP000636800">
    <property type="component" value="Chromosome 13"/>
</dbReference>
<proteinExistence type="predicted"/>
<evidence type="ECO:0000256" key="3">
    <source>
        <dbReference type="SAM" id="SignalP"/>
    </source>
</evidence>
<dbReference type="EMBL" id="JADCNL010000013">
    <property type="protein sequence ID" value="KAG0455369.1"/>
    <property type="molecule type" value="Genomic_DNA"/>
</dbReference>
<evidence type="ECO:0008006" key="6">
    <source>
        <dbReference type="Google" id="ProtNLM"/>
    </source>
</evidence>
<dbReference type="FunFam" id="3.80.10.10:FF:000383">
    <property type="entry name" value="Leucine-rich repeat receptor protein kinase EMS1"/>
    <property type="match status" value="1"/>
</dbReference>
<comment type="caution">
    <text evidence="4">The sequence shown here is derived from an EMBL/GenBank/DDBJ whole genome shotgun (WGS) entry which is preliminary data.</text>
</comment>
<dbReference type="AlphaFoldDB" id="A0A835PPF2"/>
<sequence length="343" mass="37210">MMRKTSAVPLLLLLPSLLLPHAVVREVAPLLTTRFWDSSSSKPASTTLPPRSPSWSPDDQISCSWSHVSCLPSGEVPFALPSPPLPLRHSQFPPRAFDLLLPGPSLSDNHLSGPLPSPFPSLPRITSLSMSHAALSGPIPESLFSSCSTLRFLDLSSNSLSGPIPPSLSSCSFLVHLNLSSNLLSGDASPAFSSFTHLRTLDLSYNFLSGPLPASIALLHNLRLLNLTGNSFFGRLPLGLAFLPHLLLHLRTTSLRRLPHPFSLTSPHSKTRPFWKPPHWNPPVNFSASRISSFDLLQSSLATSLPISSCSKLSEPRWVALFTGSIPTLFNLRLQVLDPPAMS</sequence>
<dbReference type="Gene3D" id="3.80.10.10">
    <property type="entry name" value="Ribonuclease Inhibitor"/>
    <property type="match status" value="2"/>
</dbReference>
<protein>
    <recommendedName>
        <fullName evidence="6">Leucine-rich repeat-containing N-terminal plant-type domain-containing protein</fullName>
    </recommendedName>
</protein>
<accession>A0A835PPF2</accession>
<keyword evidence="5" id="KW-1185">Reference proteome</keyword>
<gene>
    <name evidence="4" type="ORF">HPP92_024661</name>
</gene>
<evidence type="ECO:0000313" key="5">
    <source>
        <dbReference type="Proteomes" id="UP000636800"/>
    </source>
</evidence>
<name>A0A835PPF2_VANPL</name>
<dbReference type="Pfam" id="PF00560">
    <property type="entry name" value="LRR_1"/>
    <property type="match status" value="1"/>
</dbReference>
<evidence type="ECO:0000256" key="1">
    <source>
        <dbReference type="ARBA" id="ARBA00022614"/>
    </source>
</evidence>
<feature type="signal peptide" evidence="3">
    <location>
        <begin position="1"/>
        <end position="25"/>
    </location>
</feature>
<dbReference type="PANTHER" id="PTHR48007">
    <property type="entry name" value="LEUCINE-RICH REPEAT RECEPTOR-LIKE PROTEIN KINASE PXC1"/>
    <property type="match status" value="1"/>
</dbReference>
<feature type="chain" id="PRO_5032746076" description="Leucine-rich repeat-containing N-terminal plant-type domain-containing protein" evidence="3">
    <location>
        <begin position="26"/>
        <end position="343"/>
    </location>
</feature>
<dbReference type="InterPro" id="IPR001611">
    <property type="entry name" value="Leu-rich_rpt"/>
</dbReference>
<dbReference type="PANTHER" id="PTHR48007:SF76">
    <property type="entry name" value="OS03G0145102 PROTEIN"/>
    <property type="match status" value="1"/>
</dbReference>
<dbReference type="Pfam" id="PF13855">
    <property type="entry name" value="LRR_8"/>
    <property type="match status" value="1"/>
</dbReference>
<dbReference type="SUPFAM" id="SSF52058">
    <property type="entry name" value="L domain-like"/>
    <property type="match status" value="1"/>
</dbReference>
<keyword evidence="1" id="KW-0433">Leucine-rich repeat</keyword>
<keyword evidence="2" id="KW-0677">Repeat</keyword>
<reference evidence="4 5" key="1">
    <citation type="journal article" date="2020" name="Nat. Food">
        <title>A phased Vanilla planifolia genome enables genetic improvement of flavour and production.</title>
        <authorList>
            <person name="Hasing T."/>
            <person name="Tang H."/>
            <person name="Brym M."/>
            <person name="Khazi F."/>
            <person name="Huang T."/>
            <person name="Chambers A.H."/>
        </authorList>
    </citation>
    <scope>NUCLEOTIDE SEQUENCE [LARGE SCALE GENOMIC DNA]</scope>
    <source>
        <tissue evidence="4">Leaf</tissue>
    </source>
</reference>
<evidence type="ECO:0000313" key="4">
    <source>
        <dbReference type="EMBL" id="KAG0455369.1"/>
    </source>
</evidence>
<evidence type="ECO:0000256" key="2">
    <source>
        <dbReference type="ARBA" id="ARBA00022737"/>
    </source>
</evidence>
<organism evidence="4 5">
    <name type="scientific">Vanilla planifolia</name>
    <name type="common">Vanilla</name>
    <dbReference type="NCBI Taxonomy" id="51239"/>
    <lineage>
        <taxon>Eukaryota</taxon>
        <taxon>Viridiplantae</taxon>
        <taxon>Streptophyta</taxon>
        <taxon>Embryophyta</taxon>
        <taxon>Tracheophyta</taxon>
        <taxon>Spermatophyta</taxon>
        <taxon>Magnoliopsida</taxon>
        <taxon>Liliopsida</taxon>
        <taxon>Asparagales</taxon>
        <taxon>Orchidaceae</taxon>
        <taxon>Vanilloideae</taxon>
        <taxon>Vanilleae</taxon>
        <taxon>Vanilla</taxon>
    </lineage>
</organism>
<keyword evidence="3" id="KW-0732">Signal</keyword>
<dbReference type="InterPro" id="IPR046959">
    <property type="entry name" value="PRK1-6/SRF4-like"/>
</dbReference>